<dbReference type="Gene3D" id="3.90.180.10">
    <property type="entry name" value="Medium-chain alcohol dehydrogenases, catalytic domain"/>
    <property type="match status" value="1"/>
</dbReference>
<evidence type="ECO:0000256" key="6">
    <source>
        <dbReference type="RuleBase" id="RU361277"/>
    </source>
</evidence>
<dbReference type="RefSeq" id="WP_310059969.1">
    <property type="nucleotide sequence ID" value="NZ_JAVDVQ010000018.1"/>
</dbReference>
<evidence type="ECO:0000256" key="5">
    <source>
        <dbReference type="ARBA" id="ARBA00023027"/>
    </source>
</evidence>
<dbReference type="CDD" id="cd08279">
    <property type="entry name" value="Zn_ADH_class_III"/>
    <property type="match status" value="1"/>
</dbReference>
<dbReference type="SMART" id="SM00829">
    <property type="entry name" value="PKS_ER"/>
    <property type="match status" value="1"/>
</dbReference>
<protein>
    <submittedName>
        <fullName evidence="8">S-(Hydroxymethyl)glutathione dehydrogenase/alcohol dehydrogenase</fullName>
        <ecNumber evidence="8">1.1.1.1</ecNumber>
        <ecNumber evidence="8">1.1.1.284</ecNumber>
    </submittedName>
</protein>
<keyword evidence="9" id="KW-1185">Reference proteome</keyword>
<dbReference type="InterPro" id="IPR036291">
    <property type="entry name" value="NAD(P)-bd_dom_sf"/>
</dbReference>
<dbReference type="GO" id="GO:0004022">
    <property type="term" value="F:alcohol dehydrogenase (NAD+) activity"/>
    <property type="evidence" value="ECO:0007669"/>
    <property type="project" value="UniProtKB-EC"/>
</dbReference>
<evidence type="ECO:0000259" key="7">
    <source>
        <dbReference type="SMART" id="SM00829"/>
    </source>
</evidence>
<keyword evidence="5" id="KW-0520">NAD</keyword>
<evidence type="ECO:0000256" key="3">
    <source>
        <dbReference type="ARBA" id="ARBA00022833"/>
    </source>
</evidence>
<dbReference type="EC" id="1.1.1.1" evidence="8"/>
<gene>
    <name evidence="8" type="ORF">J2X01_003408</name>
</gene>
<dbReference type="InterPro" id="IPR002328">
    <property type="entry name" value="ADH_Zn_CS"/>
</dbReference>
<dbReference type="Pfam" id="PF00107">
    <property type="entry name" value="ADH_zinc_N"/>
    <property type="match status" value="1"/>
</dbReference>
<dbReference type="SUPFAM" id="SSF51735">
    <property type="entry name" value="NAD(P)-binding Rossmann-fold domains"/>
    <property type="match status" value="1"/>
</dbReference>
<dbReference type="Proteomes" id="UP001252243">
    <property type="component" value="Unassembled WGS sequence"/>
</dbReference>
<feature type="domain" description="Enoyl reductase (ER)" evidence="7">
    <location>
        <begin position="8"/>
        <end position="360"/>
    </location>
</feature>
<accession>A0ABU1UG45</accession>
<evidence type="ECO:0000313" key="9">
    <source>
        <dbReference type="Proteomes" id="UP001252243"/>
    </source>
</evidence>
<dbReference type="InterPro" id="IPR013149">
    <property type="entry name" value="ADH-like_C"/>
</dbReference>
<organism evidence="8 9">
    <name type="scientific">Arthrobacter ginsengisoli</name>
    <dbReference type="NCBI Taxonomy" id="1356565"/>
    <lineage>
        <taxon>Bacteria</taxon>
        <taxon>Bacillati</taxon>
        <taxon>Actinomycetota</taxon>
        <taxon>Actinomycetes</taxon>
        <taxon>Micrococcales</taxon>
        <taxon>Micrococcaceae</taxon>
        <taxon>Arthrobacter</taxon>
    </lineage>
</organism>
<dbReference type="PANTHER" id="PTHR43880:SF12">
    <property type="entry name" value="ALCOHOL DEHYDROGENASE CLASS-3"/>
    <property type="match status" value="1"/>
</dbReference>
<evidence type="ECO:0000256" key="2">
    <source>
        <dbReference type="ARBA" id="ARBA00022723"/>
    </source>
</evidence>
<evidence type="ECO:0000256" key="4">
    <source>
        <dbReference type="ARBA" id="ARBA00023002"/>
    </source>
</evidence>
<dbReference type="EMBL" id="JAVDVQ010000018">
    <property type="protein sequence ID" value="MDR7084100.1"/>
    <property type="molecule type" value="Genomic_DNA"/>
</dbReference>
<sequence length="363" mass="38029">MKAAVLDGVGQPFQVQDIDIANPIGREVLIDVRASGLCHSDMHVAETNVGFPMPALLGHEIAGVVAEVGPDVTEFRVGDHVVSSPIHSCGHCRGCLTGRPYQCRHPQETQRTPGQGPRLSRNGEALTQFIGVGGFAEQVIVHENTVVSVSRDIPFDRAALLGCGVVTGAGAAINSARIRPGDTVAVIGCGGVGLNVIQGAALAGARRIIAIDLQPAKLELAKVFGATDIINAGDGDSVQAVKDLTGGGVTCAFEVIGLKQMAMDAVAMLDIGGTAFLIGVQKPETRLEVTPFGDLMGKQKGIRGVAMGSTNLKIDIPMYAELYLQGRFKLDELVSKRISLDQINEGYDLLRGGSVARSVITSF</sequence>
<dbReference type="Gene3D" id="3.40.50.720">
    <property type="entry name" value="NAD(P)-binding Rossmann-like Domain"/>
    <property type="match status" value="1"/>
</dbReference>
<proteinExistence type="inferred from homology"/>
<evidence type="ECO:0000256" key="1">
    <source>
        <dbReference type="ARBA" id="ARBA00008072"/>
    </source>
</evidence>
<comment type="similarity">
    <text evidence="1 6">Belongs to the zinc-containing alcohol dehydrogenase family.</text>
</comment>
<comment type="caution">
    <text evidence="8">The sequence shown here is derived from an EMBL/GenBank/DDBJ whole genome shotgun (WGS) entry which is preliminary data.</text>
</comment>
<dbReference type="SUPFAM" id="SSF50129">
    <property type="entry name" value="GroES-like"/>
    <property type="match status" value="2"/>
</dbReference>
<keyword evidence="3 6" id="KW-0862">Zinc</keyword>
<dbReference type="EC" id="1.1.1.284" evidence="8"/>
<comment type="cofactor">
    <cofactor evidence="6">
        <name>Zn(2+)</name>
        <dbReference type="ChEBI" id="CHEBI:29105"/>
    </cofactor>
</comment>
<name>A0ABU1UG45_9MICC</name>
<dbReference type="InterPro" id="IPR011032">
    <property type="entry name" value="GroES-like_sf"/>
</dbReference>
<keyword evidence="4 8" id="KW-0560">Oxidoreductase</keyword>
<dbReference type="PROSITE" id="PS00059">
    <property type="entry name" value="ADH_ZINC"/>
    <property type="match status" value="1"/>
</dbReference>
<keyword evidence="2 6" id="KW-0479">Metal-binding</keyword>
<dbReference type="Pfam" id="PF08240">
    <property type="entry name" value="ADH_N"/>
    <property type="match status" value="1"/>
</dbReference>
<dbReference type="PANTHER" id="PTHR43880">
    <property type="entry name" value="ALCOHOL DEHYDROGENASE"/>
    <property type="match status" value="1"/>
</dbReference>
<dbReference type="InterPro" id="IPR020843">
    <property type="entry name" value="ER"/>
</dbReference>
<evidence type="ECO:0000313" key="8">
    <source>
        <dbReference type="EMBL" id="MDR7084100.1"/>
    </source>
</evidence>
<dbReference type="InterPro" id="IPR013154">
    <property type="entry name" value="ADH-like_N"/>
</dbReference>
<reference evidence="8 9" key="1">
    <citation type="submission" date="2023-07" db="EMBL/GenBank/DDBJ databases">
        <title>Sorghum-associated microbial communities from plants grown in Nebraska, USA.</title>
        <authorList>
            <person name="Schachtman D."/>
        </authorList>
    </citation>
    <scope>NUCLEOTIDE SEQUENCE [LARGE SCALE GENOMIC DNA]</scope>
    <source>
        <strain evidence="8 9">BE167</strain>
    </source>
</reference>
<dbReference type="GO" id="GO:0051903">
    <property type="term" value="F:S-(hydroxymethyl)glutathione dehydrogenase [NAD(P)+] activity"/>
    <property type="evidence" value="ECO:0007669"/>
    <property type="project" value="UniProtKB-EC"/>
</dbReference>